<dbReference type="AlphaFoldDB" id="A0A4Q7Y542"/>
<dbReference type="InterPro" id="IPR051312">
    <property type="entry name" value="Diverse_Substr_Oxidored"/>
</dbReference>
<organism evidence="5 6">
    <name type="scientific">Blastococcus saxobsidens</name>
    <dbReference type="NCBI Taxonomy" id="138336"/>
    <lineage>
        <taxon>Bacteria</taxon>
        <taxon>Bacillati</taxon>
        <taxon>Actinomycetota</taxon>
        <taxon>Actinomycetes</taxon>
        <taxon>Geodermatophilales</taxon>
        <taxon>Geodermatophilaceae</taxon>
        <taxon>Blastococcus</taxon>
    </lineage>
</organism>
<dbReference type="OrthoDB" id="9793944at2"/>
<dbReference type="InterPro" id="IPR036318">
    <property type="entry name" value="FAD-bd_PCMH-like_sf"/>
</dbReference>
<keyword evidence="1" id="KW-0285">Flavoprotein</keyword>
<proteinExistence type="predicted"/>
<evidence type="ECO:0000256" key="1">
    <source>
        <dbReference type="ARBA" id="ARBA00022630"/>
    </source>
</evidence>
<keyword evidence="2" id="KW-0274">FAD</keyword>
<dbReference type="GO" id="GO:0016491">
    <property type="term" value="F:oxidoreductase activity"/>
    <property type="evidence" value="ECO:0007669"/>
    <property type="project" value="UniProtKB-KW"/>
</dbReference>
<sequence>MRAPAAMHRPETLEELLAILREHGDSAKIVAGGTAFTILWKAGLLQAEHIVSATGLHGLTDVRADDEALTVGALARVRDVERAEATRRNSPVLASALRLVANVRVRNVATMGGNVAEADYTSDPPAVLSALDAVVTIRDKDGGRDLPLREFLVDYFETALRPDEFVTGVRIPILAADWGGTYLKLLSRSAEDRTCIGVAAFLQHATDGTCAGVRVAVVGGNPVPLRLPEVERQFVGQEPSMEAFAALAAEYAAAADPVADNRGTASYRRRVMAPLIVRALRRAARGTNDAVFA</sequence>
<dbReference type="PANTHER" id="PTHR42659">
    <property type="entry name" value="XANTHINE DEHYDROGENASE SUBUNIT C-RELATED"/>
    <property type="match status" value="1"/>
</dbReference>
<feature type="domain" description="FAD-binding PCMH-type" evidence="4">
    <location>
        <begin position="1"/>
        <end position="176"/>
    </location>
</feature>
<dbReference type="RefSeq" id="WP_104528585.1">
    <property type="nucleotide sequence ID" value="NZ_POQT01000015.1"/>
</dbReference>
<dbReference type="SMART" id="SM01092">
    <property type="entry name" value="CO_deh_flav_C"/>
    <property type="match status" value="1"/>
</dbReference>
<dbReference type="InterPro" id="IPR016169">
    <property type="entry name" value="FAD-bd_PCMH_sub2"/>
</dbReference>
<gene>
    <name evidence="5" type="ORF">BKA19_0616</name>
</gene>
<comment type="caution">
    <text evidence="5">The sequence shown here is derived from an EMBL/GenBank/DDBJ whole genome shotgun (WGS) entry which is preliminary data.</text>
</comment>
<evidence type="ECO:0000313" key="6">
    <source>
        <dbReference type="Proteomes" id="UP000292507"/>
    </source>
</evidence>
<dbReference type="InterPro" id="IPR036683">
    <property type="entry name" value="CO_DH_flav_C_dom_sf"/>
</dbReference>
<evidence type="ECO:0000256" key="3">
    <source>
        <dbReference type="ARBA" id="ARBA00023002"/>
    </source>
</evidence>
<evidence type="ECO:0000259" key="4">
    <source>
        <dbReference type="PROSITE" id="PS51387"/>
    </source>
</evidence>
<dbReference type="Gene3D" id="3.30.390.50">
    <property type="entry name" value="CO dehydrogenase flavoprotein, C-terminal domain"/>
    <property type="match status" value="1"/>
</dbReference>
<dbReference type="SUPFAM" id="SSF55447">
    <property type="entry name" value="CO dehydrogenase flavoprotein C-terminal domain-like"/>
    <property type="match status" value="1"/>
</dbReference>
<dbReference type="GO" id="GO:0071949">
    <property type="term" value="F:FAD binding"/>
    <property type="evidence" value="ECO:0007669"/>
    <property type="project" value="InterPro"/>
</dbReference>
<evidence type="ECO:0000313" key="5">
    <source>
        <dbReference type="EMBL" id="RZU30979.1"/>
    </source>
</evidence>
<protein>
    <submittedName>
        <fullName evidence="5">Carbon-monoxide dehydrogenase medium subunit</fullName>
    </submittedName>
</protein>
<dbReference type="InterPro" id="IPR002346">
    <property type="entry name" value="Mopterin_DH_FAD-bd"/>
</dbReference>
<dbReference type="Proteomes" id="UP000292507">
    <property type="component" value="Unassembled WGS sequence"/>
</dbReference>
<dbReference type="Pfam" id="PF03450">
    <property type="entry name" value="CO_deh_flav_C"/>
    <property type="match status" value="1"/>
</dbReference>
<dbReference type="Gene3D" id="3.30.43.10">
    <property type="entry name" value="Uridine Diphospho-n-acetylenolpyruvylglucosamine Reductase, domain 2"/>
    <property type="match status" value="1"/>
</dbReference>
<dbReference type="Pfam" id="PF00941">
    <property type="entry name" value="FAD_binding_5"/>
    <property type="match status" value="1"/>
</dbReference>
<accession>A0A4Q7Y542</accession>
<dbReference type="PROSITE" id="PS51387">
    <property type="entry name" value="FAD_PCMH"/>
    <property type="match status" value="1"/>
</dbReference>
<dbReference type="InterPro" id="IPR016167">
    <property type="entry name" value="FAD-bd_PCMH_sub1"/>
</dbReference>
<dbReference type="EMBL" id="SHKV01000001">
    <property type="protein sequence ID" value="RZU30979.1"/>
    <property type="molecule type" value="Genomic_DNA"/>
</dbReference>
<evidence type="ECO:0000256" key="2">
    <source>
        <dbReference type="ARBA" id="ARBA00022827"/>
    </source>
</evidence>
<keyword evidence="6" id="KW-1185">Reference proteome</keyword>
<dbReference type="Gene3D" id="3.30.465.10">
    <property type="match status" value="1"/>
</dbReference>
<name>A0A4Q7Y542_9ACTN</name>
<dbReference type="InterPro" id="IPR016166">
    <property type="entry name" value="FAD-bd_PCMH"/>
</dbReference>
<keyword evidence="3" id="KW-0560">Oxidoreductase</keyword>
<reference evidence="5 6" key="1">
    <citation type="submission" date="2019-02" db="EMBL/GenBank/DDBJ databases">
        <title>Sequencing the genomes of 1000 actinobacteria strains.</title>
        <authorList>
            <person name="Klenk H.-P."/>
        </authorList>
    </citation>
    <scope>NUCLEOTIDE SEQUENCE [LARGE SCALE GENOMIC DNA]</scope>
    <source>
        <strain evidence="5 6">DSM 44509</strain>
    </source>
</reference>
<dbReference type="PANTHER" id="PTHR42659:SF2">
    <property type="entry name" value="XANTHINE DEHYDROGENASE SUBUNIT C-RELATED"/>
    <property type="match status" value="1"/>
</dbReference>
<dbReference type="InterPro" id="IPR005107">
    <property type="entry name" value="CO_DH_flav_C"/>
</dbReference>
<dbReference type="SUPFAM" id="SSF56176">
    <property type="entry name" value="FAD-binding/transporter-associated domain-like"/>
    <property type="match status" value="1"/>
</dbReference>